<organism evidence="9 10">
    <name type="scientific">Arsukibacterium ikkense</name>
    <dbReference type="NCBI Taxonomy" id="336831"/>
    <lineage>
        <taxon>Bacteria</taxon>
        <taxon>Pseudomonadati</taxon>
        <taxon>Pseudomonadota</taxon>
        <taxon>Gammaproteobacteria</taxon>
        <taxon>Chromatiales</taxon>
        <taxon>Chromatiaceae</taxon>
        <taxon>Arsukibacterium</taxon>
    </lineage>
</organism>
<dbReference type="Pfam" id="PF02080">
    <property type="entry name" value="TrkA_C"/>
    <property type="match status" value="2"/>
</dbReference>
<evidence type="ECO:0000256" key="5">
    <source>
        <dbReference type="ARBA" id="ARBA00022989"/>
    </source>
</evidence>
<evidence type="ECO:0000256" key="4">
    <source>
        <dbReference type="ARBA" id="ARBA00022737"/>
    </source>
</evidence>
<accession>A0A0M2VCW1</accession>
<evidence type="ECO:0000313" key="9">
    <source>
        <dbReference type="EMBL" id="KKO46958.1"/>
    </source>
</evidence>
<sequence length="575" mass="61721">MSLPAIALVVMLVLLVAALIRYSAHSAGIFAAMLLALLALGFVDSALLLRNAANPGLATLVLLVLISFALEKTSLLRRLSRFLFTRSVPGSIWRTIGFSALASSVLNNTAVVAAMLNAVRSNKKVAATKLLIPLSYAAIMGGTLTLIGTSTNLIVNSMLVEAGEAGFAFFDFTLIGLGVLAGGSLVLFIMSYALPDEKTPDVAITEYLLEAKLNGDSPLIGQSIEQAGLRHLDELFLTEIIRDNEVIRPVARYDVLKAGDKLIFTGNVHKVNVLKQFAGISLFADENGLATQNLTEVIIKEESVLKGKTLKNSGFRARFDAAVVAVRREGERVNGKLGEIELKAGDFLLLATGPDFASRHNISKNFYLLSGIEPEHMLSGWRERLTWWGFVAMIAGTVFTGTSLLLAAIYLLAALLFSGCLTINEIKRRFPVEIWLIVTSALCIASAMNHTGLAQNISDFAANALAGQAPMVTFVGIFLLTYLLTEIITNNAAAALMFPVAYSLAKGMGVDIMPMVMGVAFAASASFVTPYGYQTNLMVFNASSYKLKHFLLVGAPVAVTYVVLSVLLIPLVFPF</sequence>
<keyword evidence="10" id="KW-1185">Reference proteome</keyword>
<feature type="transmembrane region" description="Helical" evidence="7">
    <location>
        <begin position="28"/>
        <end position="49"/>
    </location>
</feature>
<dbReference type="PATRIC" id="fig|336831.14.peg.3801"/>
<feature type="transmembrane region" description="Helical" evidence="7">
    <location>
        <begin position="131"/>
        <end position="155"/>
    </location>
</feature>
<dbReference type="InterPro" id="IPR036721">
    <property type="entry name" value="RCK_C_sf"/>
</dbReference>
<keyword evidence="3 7" id="KW-0812">Transmembrane</keyword>
<keyword evidence="5 7" id="KW-1133">Transmembrane helix</keyword>
<proteinExistence type="predicted"/>
<feature type="domain" description="RCK C-terminal" evidence="8">
    <location>
        <begin position="196"/>
        <end position="280"/>
    </location>
</feature>
<protein>
    <submittedName>
        <fullName evidence="9">Transporter</fullName>
    </submittedName>
</protein>
<dbReference type="PROSITE" id="PS51202">
    <property type="entry name" value="RCK_C"/>
    <property type="match status" value="2"/>
</dbReference>
<dbReference type="STRING" id="336831.WG68_03215"/>
<dbReference type="OrthoDB" id="9809303at2"/>
<dbReference type="GO" id="GO:0005886">
    <property type="term" value="C:plasma membrane"/>
    <property type="evidence" value="ECO:0007669"/>
    <property type="project" value="TreeGrafter"/>
</dbReference>
<dbReference type="RefSeq" id="WP_046556206.1">
    <property type="nucleotide sequence ID" value="NZ_LAHO01000002.1"/>
</dbReference>
<dbReference type="EMBL" id="LAHO01000002">
    <property type="protein sequence ID" value="KKO46958.1"/>
    <property type="molecule type" value="Genomic_DNA"/>
</dbReference>
<evidence type="ECO:0000256" key="7">
    <source>
        <dbReference type="SAM" id="Phobius"/>
    </source>
</evidence>
<name>A0A0M2VCW1_9GAMM</name>
<evidence type="ECO:0000313" key="10">
    <source>
        <dbReference type="Proteomes" id="UP000034228"/>
    </source>
</evidence>
<dbReference type="GO" id="GO:0008324">
    <property type="term" value="F:monoatomic cation transmembrane transporter activity"/>
    <property type="evidence" value="ECO:0007669"/>
    <property type="project" value="InterPro"/>
</dbReference>
<comment type="subcellular location">
    <subcellularLocation>
        <location evidence="1">Membrane</location>
        <topology evidence="1">Multi-pass membrane protein</topology>
    </subcellularLocation>
</comment>
<dbReference type="FunFam" id="3.30.70.1450:FF:000009">
    <property type="entry name" value="SLC13 family permease"/>
    <property type="match status" value="1"/>
</dbReference>
<dbReference type="AlphaFoldDB" id="A0A0M2VCW1"/>
<keyword evidence="2" id="KW-0813">Transport</keyword>
<feature type="transmembrane region" description="Helical" evidence="7">
    <location>
        <begin position="385"/>
        <end position="418"/>
    </location>
</feature>
<comment type="caution">
    <text evidence="9">The sequence shown here is derived from an EMBL/GenBank/DDBJ whole genome shotgun (WGS) entry which is preliminary data.</text>
</comment>
<keyword evidence="6 7" id="KW-0472">Membrane</keyword>
<feature type="transmembrane region" description="Helical" evidence="7">
    <location>
        <begin position="512"/>
        <end position="533"/>
    </location>
</feature>
<dbReference type="InterPro" id="IPR006037">
    <property type="entry name" value="RCK_C"/>
</dbReference>
<feature type="transmembrane region" description="Helical" evidence="7">
    <location>
        <begin position="553"/>
        <end position="573"/>
    </location>
</feature>
<evidence type="ECO:0000256" key="1">
    <source>
        <dbReference type="ARBA" id="ARBA00004141"/>
    </source>
</evidence>
<feature type="transmembrane region" description="Helical" evidence="7">
    <location>
        <begin position="430"/>
        <end position="448"/>
    </location>
</feature>
<dbReference type="PANTHER" id="PTHR43652:SF2">
    <property type="entry name" value="BASIC AMINO ACID ANTIPORTER YFCC-RELATED"/>
    <property type="match status" value="1"/>
</dbReference>
<keyword evidence="4" id="KW-0677">Repeat</keyword>
<dbReference type="GO" id="GO:0006813">
    <property type="term" value="P:potassium ion transport"/>
    <property type="evidence" value="ECO:0007669"/>
    <property type="project" value="InterPro"/>
</dbReference>
<feature type="transmembrane region" description="Helical" evidence="7">
    <location>
        <begin position="167"/>
        <end position="189"/>
    </location>
</feature>
<feature type="transmembrane region" description="Helical" evidence="7">
    <location>
        <begin position="96"/>
        <end position="119"/>
    </location>
</feature>
<evidence type="ECO:0000259" key="8">
    <source>
        <dbReference type="PROSITE" id="PS51202"/>
    </source>
</evidence>
<dbReference type="InterPro" id="IPR004680">
    <property type="entry name" value="Cit_transptr-like_dom"/>
</dbReference>
<dbReference type="Pfam" id="PF03600">
    <property type="entry name" value="CitMHS"/>
    <property type="match status" value="1"/>
</dbReference>
<dbReference type="InterPro" id="IPR051679">
    <property type="entry name" value="DASS-Related_Transporters"/>
</dbReference>
<gene>
    <name evidence="9" type="ORF">WG68_03215</name>
</gene>
<dbReference type="SUPFAM" id="SSF116726">
    <property type="entry name" value="TrkA C-terminal domain-like"/>
    <property type="match status" value="2"/>
</dbReference>
<dbReference type="Gene3D" id="3.30.70.1450">
    <property type="entry name" value="Regulator of K+ conductance, C-terminal domain"/>
    <property type="match status" value="2"/>
</dbReference>
<reference evidence="9 10" key="1">
    <citation type="submission" date="2015-03" db="EMBL/GenBank/DDBJ databases">
        <title>Draft genome sequences of two protease-producing strains of Arsukibacterium isolated from two cold and alkaline environments.</title>
        <authorList>
            <person name="Lylloff J.E."/>
            <person name="Skov L.B."/>
            <person name="Jepsen M."/>
            <person name="Hallin P.F."/>
            <person name="Sorensen S.J."/>
            <person name="Stougaard P."/>
            <person name="Glaring M.A."/>
        </authorList>
    </citation>
    <scope>NUCLEOTIDE SEQUENCE [LARGE SCALE GENOMIC DNA]</scope>
    <source>
        <strain evidence="9 10">GCM72</strain>
    </source>
</reference>
<evidence type="ECO:0000256" key="6">
    <source>
        <dbReference type="ARBA" id="ARBA00023136"/>
    </source>
</evidence>
<dbReference type="Proteomes" id="UP000034228">
    <property type="component" value="Unassembled WGS sequence"/>
</dbReference>
<evidence type="ECO:0000256" key="2">
    <source>
        <dbReference type="ARBA" id="ARBA00022448"/>
    </source>
</evidence>
<feature type="domain" description="RCK C-terminal" evidence="8">
    <location>
        <begin position="282"/>
        <end position="369"/>
    </location>
</feature>
<dbReference type="PANTHER" id="PTHR43652">
    <property type="entry name" value="BASIC AMINO ACID ANTIPORTER YFCC-RELATED"/>
    <property type="match status" value="1"/>
</dbReference>
<evidence type="ECO:0000256" key="3">
    <source>
        <dbReference type="ARBA" id="ARBA00022692"/>
    </source>
</evidence>
<feature type="transmembrane region" description="Helical" evidence="7">
    <location>
        <begin position="56"/>
        <end position="76"/>
    </location>
</feature>